<reference evidence="1" key="1">
    <citation type="journal article" date="2014" name="Int. J. Syst. Evol. Microbiol.">
        <title>Complete genome sequence of Corynebacterium casei LMG S-19264T (=DSM 44701T), isolated from a smear-ripened cheese.</title>
        <authorList>
            <consortium name="US DOE Joint Genome Institute (JGI-PGF)"/>
            <person name="Walter F."/>
            <person name="Albersmeier A."/>
            <person name="Kalinowski J."/>
            <person name="Ruckert C."/>
        </authorList>
    </citation>
    <scope>NUCLEOTIDE SEQUENCE</scope>
    <source>
        <strain evidence="1">CGMCC 4.7430</strain>
    </source>
</reference>
<name>A0A918A0M2_9ACTN</name>
<gene>
    <name evidence="1" type="ORF">GCM10012278_08980</name>
</gene>
<organism evidence="1 2">
    <name type="scientific">Nonomuraea glycinis</name>
    <dbReference type="NCBI Taxonomy" id="2047744"/>
    <lineage>
        <taxon>Bacteria</taxon>
        <taxon>Bacillati</taxon>
        <taxon>Actinomycetota</taxon>
        <taxon>Actinomycetes</taxon>
        <taxon>Streptosporangiales</taxon>
        <taxon>Streptosporangiaceae</taxon>
        <taxon>Nonomuraea</taxon>
    </lineage>
</organism>
<comment type="caution">
    <text evidence="1">The sequence shown here is derived from an EMBL/GenBank/DDBJ whole genome shotgun (WGS) entry which is preliminary data.</text>
</comment>
<dbReference type="RefSeq" id="WP_189137132.1">
    <property type="nucleotide sequence ID" value="NZ_BMNK01000001.1"/>
</dbReference>
<evidence type="ECO:0000313" key="2">
    <source>
        <dbReference type="Proteomes" id="UP000660745"/>
    </source>
</evidence>
<reference evidence="1" key="2">
    <citation type="submission" date="2020-09" db="EMBL/GenBank/DDBJ databases">
        <authorList>
            <person name="Sun Q."/>
            <person name="Zhou Y."/>
        </authorList>
    </citation>
    <scope>NUCLEOTIDE SEQUENCE</scope>
    <source>
        <strain evidence="1">CGMCC 4.7430</strain>
    </source>
</reference>
<keyword evidence="2" id="KW-1185">Reference proteome</keyword>
<protein>
    <submittedName>
        <fullName evidence="1">Uncharacterized protein</fullName>
    </submittedName>
</protein>
<proteinExistence type="predicted"/>
<dbReference type="AlphaFoldDB" id="A0A918A0M2"/>
<evidence type="ECO:0000313" key="1">
    <source>
        <dbReference type="EMBL" id="GGP02299.1"/>
    </source>
</evidence>
<sequence>MTAREPYERFSHLARLGWDLHSLGIRVSLVVPVTGQPVLEMHSMNGTAIRVTVIRRYCGWVFTWRPWWSRLWRRDTWVLADATNAADIIVAEANA</sequence>
<dbReference type="Proteomes" id="UP000660745">
    <property type="component" value="Unassembled WGS sequence"/>
</dbReference>
<dbReference type="EMBL" id="BMNK01000001">
    <property type="protein sequence ID" value="GGP02299.1"/>
    <property type="molecule type" value="Genomic_DNA"/>
</dbReference>
<accession>A0A918A0M2</accession>